<proteinExistence type="predicted"/>
<name>A0A0D3R1D9_9RHAB</name>
<protein>
    <submittedName>
        <fullName evidence="2">Uncharacterized protein</fullName>
    </submittedName>
</protein>
<sequence>MGFDIGKDIGKPLKEAFDKFGSDIKITFLTVLNWMKWISIGILIVISIILICKIIKVLFQFGKCLWSGFKCCKKCFKSSKTRAKSSKEKIKLKRATKIIHNPLRRNNSRIKKVPSVIKLI</sequence>
<dbReference type="KEGG" id="vg:37626987"/>
<dbReference type="OrthoDB" id="39018at10239"/>
<keyword evidence="1" id="KW-0812">Transmembrane</keyword>
<evidence type="ECO:0000313" key="3">
    <source>
        <dbReference type="Proteomes" id="UP000152217"/>
    </source>
</evidence>
<dbReference type="Proteomes" id="UP000152217">
    <property type="component" value="Segment"/>
</dbReference>
<dbReference type="RefSeq" id="YP_009512996.1">
    <property type="nucleotide sequence ID" value="NC_039202.1"/>
</dbReference>
<evidence type="ECO:0000313" key="2">
    <source>
        <dbReference type="EMBL" id="AJR28431.1"/>
    </source>
</evidence>
<evidence type="ECO:0000256" key="1">
    <source>
        <dbReference type="SAM" id="Phobius"/>
    </source>
</evidence>
<feature type="transmembrane region" description="Helical" evidence="1">
    <location>
        <begin position="37"/>
        <end position="59"/>
    </location>
</feature>
<reference evidence="2 3" key="1">
    <citation type="journal article" date="2015" name="PLoS Pathog.">
        <title>Evolution of genome size and complexity in the rhabdoviridae.</title>
        <authorList>
            <person name="Walker P.J."/>
            <person name="Firth C."/>
            <person name="Widen S.G."/>
            <person name="Blasdell K.R."/>
            <person name="Guzman H."/>
            <person name="Wood T.G."/>
            <person name="Paradkar P.N."/>
            <person name="Holmes E.C."/>
            <person name="Tesh R.B."/>
            <person name="Vasilakis N."/>
        </authorList>
    </citation>
    <scope>NUCLEOTIDE SEQUENCE [LARGE SCALE GENOMIC DNA]</scope>
    <source>
        <strain evidence="2">61-7484</strain>
    </source>
</reference>
<organism evidence="2 3">
    <name type="scientific">Hapavirus flanders</name>
    <dbReference type="NCBI Taxonomy" id="1972612"/>
    <lineage>
        <taxon>Viruses</taxon>
        <taxon>Riboviria</taxon>
        <taxon>Orthornavirae</taxon>
        <taxon>Negarnaviricota</taxon>
        <taxon>Haploviricotina</taxon>
        <taxon>Monjiviricetes</taxon>
        <taxon>Mononegavirales</taxon>
        <taxon>Rhabdoviridae</taxon>
        <taxon>Alpharhabdovirinae</taxon>
        <taxon>Hapavirus</taxon>
    </lineage>
</organism>
<accession>A0A0D3R1D9</accession>
<keyword evidence="1" id="KW-0472">Membrane</keyword>
<keyword evidence="3" id="KW-1185">Reference proteome</keyword>
<dbReference type="GeneID" id="37626987"/>
<keyword evidence="1" id="KW-1133">Transmembrane helix</keyword>
<dbReference type="EMBL" id="KM205002">
    <property type="protein sequence ID" value="AJR28431.1"/>
    <property type="molecule type" value="Viral_cRNA"/>
</dbReference>